<organism evidence="1 2">
    <name type="scientific">Candidatus Gallibacteroides avistercoris</name>
    <dbReference type="NCBI Taxonomy" id="2840833"/>
    <lineage>
        <taxon>Bacteria</taxon>
        <taxon>Pseudomonadati</taxon>
        <taxon>Bacteroidota</taxon>
        <taxon>Bacteroidia</taxon>
        <taxon>Bacteroidales</taxon>
        <taxon>Bacteroidaceae</taxon>
        <taxon>Bacteroidaceae incertae sedis</taxon>
        <taxon>Candidatus Gallibacteroides</taxon>
    </lineage>
</organism>
<dbReference type="InterPro" id="IPR014867">
    <property type="entry name" value="Spore_coat_CotH_CotH2/3/7"/>
</dbReference>
<dbReference type="AlphaFoldDB" id="A0A9D1M9D0"/>
<sequence>KNCDGNMRGSCYMSLTKNGKIDQPLVWDFDIAFGNANHITTEQGASSTGPEGWYIKTCSPWFDRLFEDPQFVEELKAKWNEVKPQLDLLPQFIQDHANQLKYASNRNFASKEEGGAGWNIHEIMWPNYVDRGSYDNEIKFLKDFVVKRLAWLDQNIKNL</sequence>
<evidence type="ECO:0000313" key="2">
    <source>
        <dbReference type="Proteomes" id="UP000824112"/>
    </source>
</evidence>
<accession>A0A9D1M9D0</accession>
<name>A0A9D1M9D0_9BACT</name>
<keyword evidence="1" id="KW-0418">Kinase</keyword>
<protein>
    <submittedName>
        <fullName evidence="1">CotH kinase family protein</fullName>
    </submittedName>
</protein>
<dbReference type="Proteomes" id="UP000824112">
    <property type="component" value="Unassembled WGS sequence"/>
</dbReference>
<proteinExistence type="predicted"/>
<comment type="caution">
    <text evidence="1">The sequence shown here is derived from an EMBL/GenBank/DDBJ whole genome shotgun (WGS) entry which is preliminary data.</text>
</comment>
<feature type="non-terminal residue" evidence="1">
    <location>
        <position position="1"/>
    </location>
</feature>
<reference evidence="1" key="1">
    <citation type="submission" date="2020-10" db="EMBL/GenBank/DDBJ databases">
        <authorList>
            <person name="Gilroy R."/>
        </authorList>
    </citation>
    <scope>NUCLEOTIDE SEQUENCE</scope>
    <source>
        <strain evidence="1">CHK158-818</strain>
    </source>
</reference>
<evidence type="ECO:0000313" key="1">
    <source>
        <dbReference type="EMBL" id="HIU56004.1"/>
    </source>
</evidence>
<dbReference type="Pfam" id="PF08757">
    <property type="entry name" value="CotH"/>
    <property type="match status" value="1"/>
</dbReference>
<dbReference type="EMBL" id="DVNA01000215">
    <property type="protein sequence ID" value="HIU56004.1"/>
    <property type="molecule type" value="Genomic_DNA"/>
</dbReference>
<gene>
    <name evidence="1" type="ORF">IAB03_09405</name>
</gene>
<dbReference type="GO" id="GO:0016301">
    <property type="term" value="F:kinase activity"/>
    <property type="evidence" value="ECO:0007669"/>
    <property type="project" value="UniProtKB-KW"/>
</dbReference>
<keyword evidence="1" id="KW-0808">Transferase</keyword>
<reference evidence="1" key="2">
    <citation type="journal article" date="2021" name="PeerJ">
        <title>Extensive microbial diversity within the chicken gut microbiome revealed by metagenomics and culture.</title>
        <authorList>
            <person name="Gilroy R."/>
            <person name="Ravi A."/>
            <person name="Getino M."/>
            <person name="Pursley I."/>
            <person name="Horton D.L."/>
            <person name="Alikhan N.F."/>
            <person name="Baker D."/>
            <person name="Gharbi K."/>
            <person name="Hall N."/>
            <person name="Watson M."/>
            <person name="Adriaenssens E.M."/>
            <person name="Foster-Nyarko E."/>
            <person name="Jarju S."/>
            <person name="Secka A."/>
            <person name="Antonio M."/>
            <person name="Oren A."/>
            <person name="Chaudhuri R.R."/>
            <person name="La Ragione R."/>
            <person name="Hildebrand F."/>
            <person name="Pallen M.J."/>
        </authorList>
    </citation>
    <scope>NUCLEOTIDE SEQUENCE</scope>
    <source>
        <strain evidence="1">CHK158-818</strain>
    </source>
</reference>